<gene>
    <name evidence="9" type="ORF">AOX59_07720</name>
</gene>
<dbReference type="AlphaFoldDB" id="A0A0U4ED65"/>
<evidence type="ECO:0000256" key="1">
    <source>
        <dbReference type="ARBA" id="ARBA00004651"/>
    </source>
</evidence>
<evidence type="ECO:0000256" key="2">
    <source>
        <dbReference type="ARBA" id="ARBA00022448"/>
    </source>
</evidence>
<keyword evidence="5 7" id="KW-1133">Transmembrane helix</keyword>
<dbReference type="STRING" id="1472767.AOX59_07720"/>
<keyword evidence="10" id="KW-1185">Reference proteome</keyword>
<dbReference type="InterPro" id="IPR050189">
    <property type="entry name" value="MFS_Efflux_Transporters"/>
</dbReference>
<dbReference type="EMBL" id="CP013862">
    <property type="protein sequence ID" value="ALX48505.1"/>
    <property type="molecule type" value="Genomic_DNA"/>
</dbReference>
<reference evidence="9 10" key="1">
    <citation type="submission" date="2016-01" db="EMBL/GenBank/DDBJ databases">
        <title>Complete genome sequence of strain Lentibacillus amyloliquefaciens LAM0015T isolated from saline sediment.</title>
        <authorList>
            <person name="Wang J.-L."/>
            <person name="He M.-X."/>
        </authorList>
    </citation>
    <scope>NUCLEOTIDE SEQUENCE [LARGE SCALE GENOMIC DNA]</scope>
    <source>
        <strain evidence="9 10">LAM0015</strain>
    </source>
</reference>
<dbReference type="InterPro" id="IPR036259">
    <property type="entry name" value="MFS_trans_sf"/>
</dbReference>
<evidence type="ECO:0000256" key="3">
    <source>
        <dbReference type="ARBA" id="ARBA00022475"/>
    </source>
</evidence>
<evidence type="ECO:0000256" key="5">
    <source>
        <dbReference type="ARBA" id="ARBA00022989"/>
    </source>
</evidence>
<dbReference type="Pfam" id="PF07690">
    <property type="entry name" value="MFS_1"/>
    <property type="match status" value="1"/>
</dbReference>
<feature type="transmembrane region" description="Helical" evidence="7">
    <location>
        <begin position="41"/>
        <end position="61"/>
    </location>
</feature>
<evidence type="ECO:0000313" key="10">
    <source>
        <dbReference type="Proteomes" id="UP000050331"/>
    </source>
</evidence>
<dbReference type="OrthoDB" id="2957247at2"/>
<dbReference type="GO" id="GO:0022857">
    <property type="term" value="F:transmembrane transporter activity"/>
    <property type="evidence" value="ECO:0007669"/>
    <property type="project" value="InterPro"/>
</dbReference>
<feature type="domain" description="Major facilitator superfamily (MFS) profile" evidence="8">
    <location>
        <begin position="7"/>
        <end position="376"/>
    </location>
</feature>
<feature type="transmembrane region" description="Helical" evidence="7">
    <location>
        <begin position="354"/>
        <end position="372"/>
    </location>
</feature>
<dbReference type="PANTHER" id="PTHR43124:SF3">
    <property type="entry name" value="CHLORAMPHENICOL EFFLUX PUMP RV0191"/>
    <property type="match status" value="1"/>
</dbReference>
<feature type="transmembrane region" description="Helical" evidence="7">
    <location>
        <begin position="134"/>
        <end position="153"/>
    </location>
</feature>
<evidence type="ECO:0000313" key="9">
    <source>
        <dbReference type="EMBL" id="ALX48505.1"/>
    </source>
</evidence>
<feature type="transmembrane region" description="Helical" evidence="7">
    <location>
        <begin position="200"/>
        <end position="221"/>
    </location>
</feature>
<feature type="transmembrane region" description="Helical" evidence="7">
    <location>
        <begin position="267"/>
        <end position="286"/>
    </location>
</feature>
<dbReference type="Proteomes" id="UP000050331">
    <property type="component" value="Chromosome"/>
</dbReference>
<keyword evidence="6 7" id="KW-0472">Membrane</keyword>
<feature type="transmembrane region" description="Helical" evidence="7">
    <location>
        <begin position="292"/>
        <end position="315"/>
    </location>
</feature>
<dbReference type="InterPro" id="IPR020846">
    <property type="entry name" value="MFS_dom"/>
</dbReference>
<feature type="transmembrane region" description="Helical" evidence="7">
    <location>
        <begin position="7"/>
        <end position="29"/>
    </location>
</feature>
<dbReference type="InterPro" id="IPR011701">
    <property type="entry name" value="MFS"/>
</dbReference>
<dbReference type="RefSeq" id="WP_068444185.1">
    <property type="nucleotide sequence ID" value="NZ_CP013862.1"/>
</dbReference>
<organism evidence="9 10">
    <name type="scientific">Lentibacillus amyloliquefaciens</name>
    <dbReference type="NCBI Taxonomy" id="1472767"/>
    <lineage>
        <taxon>Bacteria</taxon>
        <taxon>Bacillati</taxon>
        <taxon>Bacillota</taxon>
        <taxon>Bacilli</taxon>
        <taxon>Bacillales</taxon>
        <taxon>Bacillaceae</taxon>
        <taxon>Lentibacillus</taxon>
    </lineage>
</organism>
<name>A0A0U4ED65_9BACI</name>
<feature type="transmembrane region" description="Helical" evidence="7">
    <location>
        <begin position="97"/>
        <end position="122"/>
    </location>
</feature>
<feature type="transmembrane region" description="Helical" evidence="7">
    <location>
        <begin position="159"/>
        <end position="179"/>
    </location>
</feature>
<dbReference type="PROSITE" id="PS50850">
    <property type="entry name" value="MFS"/>
    <property type="match status" value="1"/>
</dbReference>
<sequence length="376" mass="40060">MKFSKLVLPGVTMIAVTYGLARFSFGLLLPSINKSLEMSELVSGIISSLFYLAYCVTIILSTVITTREGPRRMIILAGSSAFVGLLLMGITPNVWGLALGVLLAGGSTGLVSPPYGAAISLWIQEDKQGKANTWINSGTSLGIILSGAGAILLTPDWRLTYLIYAFLTFLILIWNFRAIPQVEMRSRLMFEKGRLSIRGVKGAIPLTMASLTLGISTAAFWTFSRSFIEVAGNYSDWQLSGFWVVIGLFGILGGFSGSLIEKGGLPFAYKLGGLLIASASLILAVAPGNWFMAYLSAGIFGSSYIFLTGVLLVWGIRVFITNASLGIGVPFLLLAVGQVIGSTLAGWLIGTWGYATAFIIYGLVGIAAVFMGPRKS</sequence>
<dbReference type="PANTHER" id="PTHR43124">
    <property type="entry name" value="PURINE EFFLUX PUMP PBUE"/>
    <property type="match status" value="1"/>
</dbReference>
<proteinExistence type="predicted"/>
<feature type="transmembrane region" description="Helical" evidence="7">
    <location>
        <begin position="73"/>
        <end position="91"/>
    </location>
</feature>
<dbReference type="Gene3D" id="1.20.1250.20">
    <property type="entry name" value="MFS general substrate transporter like domains"/>
    <property type="match status" value="1"/>
</dbReference>
<feature type="transmembrane region" description="Helical" evidence="7">
    <location>
        <begin position="327"/>
        <end position="348"/>
    </location>
</feature>
<evidence type="ECO:0000256" key="7">
    <source>
        <dbReference type="SAM" id="Phobius"/>
    </source>
</evidence>
<feature type="transmembrane region" description="Helical" evidence="7">
    <location>
        <begin position="241"/>
        <end position="260"/>
    </location>
</feature>
<comment type="subcellular location">
    <subcellularLocation>
        <location evidence="1">Cell membrane</location>
        <topology evidence="1">Multi-pass membrane protein</topology>
    </subcellularLocation>
</comment>
<dbReference type="GO" id="GO:0005886">
    <property type="term" value="C:plasma membrane"/>
    <property type="evidence" value="ECO:0007669"/>
    <property type="project" value="UniProtKB-SubCell"/>
</dbReference>
<evidence type="ECO:0000256" key="4">
    <source>
        <dbReference type="ARBA" id="ARBA00022692"/>
    </source>
</evidence>
<accession>A0A0U4ED65</accession>
<evidence type="ECO:0000256" key="6">
    <source>
        <dbReference type="ARBA" id="ARBA00023136"/>
    </source>
</evidence>
<keyword evidence="4 7" id="KW-0812">Transmembrane</keyword>
<protein>
    <submittedName>
        <fullName evidence="9">MFS transporter</fullName>
    </submittedName>
</protein>
<evidence type="ECO:0000259" key="8">
    <source>
        <dbReference type="PROSITE" id="PS50850"/>
    </source>
</evidence>
<dbReference type="SUPFAM" id="SSF103473">
    <property type="entry name" value="MFS general substrate transporter"/>
    <property type="match status" value="1"/>
</dbReference>
<keyword evidence="3" id="KW-1003">Cell membrane</keyword>
<keyword evidence="2" id="KW-0813">Transport</keyword>
<dbReference type="KEGG" id="lao:AOX59_07720"/>